<feature type="transmembrane region" description="Helical" evidence="1">
    <location>
        <begin position="255"/>
        <end position="274"/>
    </location>
</feature>
<keyword evidence="1" id="KW-0472">Membrane</keyword>
<feature type="transmembrane region" description="Helical" evidence="1">
    <location>
        <begin position="706"/>
        <end position="723"/>
    </location>
</feature>
<proteinExistence type="predicted"/>
<gene>
    <name evidence="2" type="ORF">EAS61_20155</name>
</gene>
<feature type="transmembrane region" description="Helical" evidence="1">
    <location>
        <begin position="669"/>
        <end position="685"/>
    </location>
</feature>
<feature type="transmembrane region" description="Helical" evidence="1">
    <location>
        <begin position="201"/>
        <end position="234"/>
    </location>
</feature>
<feature type="transmembrane region" description="Helical" evidence="1">
    <location>
        <begin position="383"/>
        <end position="401"/>
    </location>
</feature>
<dbReference type="Proteomes" id="UP000290174">
    <property type="component" value="Unassembled WGS sequence"/>
</dbReference>
<evidence type="ECO:0000256" key="1">
    <source>
        <dbReference type="SAM" id="Phobius"/>
    </source>
</evidence>
<feature type="transmembrane region" description="Helical" evidence="1">
    <location>
        <begin position="294"/>
        <end position="318"/>
    </location>
</feature>
<feature type="transmembrane region" description="Helical" evidence="1">
    <location>
        <begin position="644"/>
        <end position="663"/>
    </location>
</feature>
<keyword evidence="1" id="KW-0812">Transmembrane</keyword>
<feature type="transmembrane region" description="Helical" evidence="1">
    <location>
        <begin position="617"/>
        <end position="635"/>
    </location>
</feature>
<organism evidence="2 3">
    <name type="scientific">Bradyrhizobium zhanjiangense</name>
    <dbReference type="NCBI Taxonomy" id="1325107"/>
    <lineage>
        <taxon>Bacteria</taxon>
        <taxon>Pseudomonadati</taxon>
        <taxon>Pseudomonadota</taxon>
        <taxon>Alphaproteobacteria</taxon>
        <taxon>Hyphomicrobiales</taxon>
        <taxon>Nitrobacteraceae</taxon>
        <taxon>Bradyrhizobium</taxon>
    </lineage>
</organism>
<reference evidence="2 3" key="1">
    <citation type="submission" date="2018-11" db="EMBL/GenBank/DDBJ databases">
        <title>Bradyrhizobium sp. nov., isolated from effective nodules of peanut in China.</title>
        <authorList>
            <person name="Li Y."/>
        </authorList>
    </citation>
    <scope>NUCLEOTIDE SEQUENCE [LARGE SCALE GENOMIC DNA]</scope>
    <source>
        <strain evidence="2 3">CCBAU 51770</strain>
    </source>
</reference>
<comment type="caution">
    <text evidence="2">The sequence shown here is derived from an EMBL/GenBank/DDBJ whole genome shotgun (WGS) entry which is preliminary data.</text>
</comment>
<feature type="transmembrane region" description="Helical" evidence="1">
    <location>
        <begin position="407"/>
        <end position="425"/>
    </location>
</feature>
<accession>A0A4Q0QKL5</accession>
<feature type="transmembrane region" description="Helical" evidence="1">
    <location>
        <begin position="499"/>
        <end position="517"/>
    </location>
</feature>
<keyword evidence="1" id="KW-1133">Transmembrane helix</keyword>
<evidence type="ECO:0000313" key="3">
    <source>
        <dbReference type="Proteomes" id="UP000290174"/>
    </source>
</evidence>
<name>A0A4Q0QKL5_9BRAD</name>
<feature type="transmembrane region" description="Helical" evidence="1">
    <location>
        <begin position="161"/>
        <end position="181"/>
    </location>
</feature>
<evidence type="ECO:0000313" key="2">
    <source>
        <dbReference type="EMBL" id="RXG94487.1"/>
    </source>
</evidence>
<protein>
    <submittedName>
        <fullName evidence="2">Uncharacterized protein</fullName>
    </submittedName>
</protein>
<dbReference type="AlphaFoldDB" id="A0A4Q0QKL5"/>
<dbReference type="RefSeq" id="WP_128932726.1">
    <property type="nucleotide sequence ID" value="NZ_CP022221.1"/>
</dbReference>
<sequence length="866" mass="94642">MQYLLRRSGAATEPASIRHLSDWKSVGARLIFWPVVLLTLVALALQLGMKQTEFEFAGPFTVETNPPQASFILAVPQEPPAPWWRQPVLGDNGEKPLQSILDLRINGRKMGPPHTLHEIIRSGTTTGFSHWGNYVIFALPPYVRNDGAAVATLRYSVRPRAWVTSALAILCALLGCFAYSGPLGSFVNRYGERSRTVVLATPYWILAGLCGAALAASAVFVIASLYALASGYALPTTALIRWSPLAKWAASNEPYLPYPFLMLAGLGAVTTWLIGSNASRQSQTESHEEFLRRLLVWSGFPIVACALFFCISSMWAGVVRPSDPSPTILGGLLPFSDANGYLASAQSQVAHGSWSWFALRRPLAAAFRSVLLIFGNLSLQHMLILQACLLAGAICFATHAIMKWRGIWAGIAFFALAYIYGRYFVPTTLTEPLGLFWALLSIPFFLKAFDDRSVSAALVAFAMTTMALMTRMGSMFTIPALLVWLVWQFGRGAKAKLRIGLASSCILLGVLGLNSVLPRAYGAGSGSTTTGNFAYVLCGLSIGTTWDGCLKKLAAESTPVVGTEEAMVRQLYSAAWTNFRANPGVLFQRLAESVGEFATKFPGVLWRGYGWVVQPDWLAQNVLTTICIVGLLYGAIRRAKAIELTFWALLWTSIVASSAFIYFDDGARALAASQPMMALFFALGLSSRTWAATDSSPHSRLSRNGFVGLVVVAALFVCVPWAVHHVLAEKVDSASNPISQKESLVLGGRRMSGFLVVEDNQPLRADIPSVHLAEFAAMIAQSGVERYQDLIHPIMPPLPFGFVFAPRLEEGVIGEPLYIVPAEVVERRDVRAWHFDLKPWGQLHSGFSVPYWVYVTKAEPWPATER</sequence>
<feature type="transmembrane region" description="Helical" evidence="1">
    <location>
        <begin position="455"/>
        <end position="487"/>
    </location>
</feature>
<feature type="transmembrane region" description="Helical" evidence="1">
    <location>
        <begin position="30"/>
        <end position="49"/>
    </location>
</feature>
<dbReference type="EMBL" id="RKMK01000018">
    <property type="protein sequence ID" value="RXG94487.1"/>
    <property type="molecule type" value="Genomic_DNA"/>
</dbReference>